<dbReference type="OrthoDB" id="129892at2759"/>
<comment type="caution">
    <text evidence="2">The sequence shown here is derived from an EMBL/GenBank/DDBJ whole genome shotgun (WGS) entry which is preliminary data.</text>
</comment>
<protein>
    <submittedName>
        <fullName evidence="2">Uncharacterized protein</fullName>
    </submittedName>
</protein>
<organism evidence="2 3">
    <name type="scientific">Phytophthora megakarya</name>
    <dbReference type="NCBI Taxonomy" id="4795"/>
    <lineage>
        <taxon>Eukaryota</taxon>
        <taxon>Sar</taxon>
        <taxon>Stramenopiles</taxon>
        <taxon>Oomycota</taxon>
        <taxon>Peronosporomycetes</taxon>
        <taxon>Peronosporales</taxon>
        <taxon>Peronosporaceae</taxon>
        <taxon>Phytophthora</taxon>
    </lineage>
</organism>
<reference evidence="3" key="1">
    <citation type="submission" date="2017-03" db="EMBL/GenBank/DDBJ databases">
        <title>Phytopthora megakarya and P. palmivora, two closely related causual agents of cacao black pod achieved similar genome size and gene model numbers by different mechanisms.</title>
        <authorList>
            <person name="Ali S."/>
            <person name="Shao J."/>
            <person name="Larry D.J."/>
            <person name="Kronmiller B."/>
            <person name="Shen D."/>
            <person name="Strem M.D."/>
            <person name="Melnick R.L."/>
            <person name="Guiltinan M.J."/>
            <person name="Tyler B.M."/>
            <person name="Meinhardt L.W."/>
            <person name="Bailey B.A."/>
        </authorList>
    </citation>
    <scope>NUCLEOTIDE SEQUENCE [LARGE SCALE GENOMIC DNA]</scope>
    <source>
        <strain evidence="3">zdho120</strain>
    </source>
</reference>
<evidence type="ECO:0000256" key="1">
    <source>
        <dbReference type="SAM" id="MobiDB-lite"/>
    </source>
</evidence>
<gene>
    <name evidence="2" type="ORF">PHMEG_00036574</name>
</gene>
<proteinExistence type="predicted"/>
<evidence type="ECO:0000313" key="3">
    <source>
        <dbReference type="Proteomes" id="UP000198211"/>
    </source>
</evidence>
<feature type="compositionally biased region" description="Basic and acidic residues" evidence="1">
    <location>
        <begin position="127"/>
        <end position="148"/>
    </location>
</feature>
<name>A0A225UP04_9STRA</name>
<keyword evidence="3" id="KW-1185">Reference proteome</keyword>
<feature type="non-terminal residue" evidence="2">
    <location>
        <position position="1"/>
    </location>
</feature>
<feature type="compositionally biased region" description="Polar residues" evidence="1">
    <location>
        <begin position="149"/>
        <end position="167"/>
    </location>
</feature>
<evidence type="ECO:0000313" key="2">
    <source>
        <dbReference type="EMBL" id="OWY93869.1"/>
    </source>
</evidence>
<sequence>RSRSHASDPGRRLAALEGELRQSNLARDRLVQDRDHLDLQVRQLRPDIRVMEAFQHGQRDEITRLEAEISNLASDADVDPEGLRTQVLQLRSERNNFERHAISTREDLHHAEADRDRLRQEATQAGDESRDLQEQVRGLECETDDARSESATALASYNRISSNLTHPQSDRGGRSSLGSSTRLAQADRYRALADLTLARETLTQVTSDRDRAFTQIT</sequence>
<dbReference type="Proteomes" id="UP000198211">
    <property type="component" value="Unassembled WGS sequence"/>
</dbReference>
<dbReference type="Gene3D" id="1.10.287.1490">
    <property type="match status" value="1"/>
</dbReference>
<accession>A0A225UP04</accession>
<dbReference type="EMBL" id="NBNE01015306">
    <property type="protein sequence ID" value="OWY93869.1"/>
    <property type="molecule type" value="Genomic_DNA"/>
</dbReference>
<feature type="region of interest" description="Disordered" evidence="1">
    <location>
        <begin position="113"/>
        <end position="182"/>
    </location>
</feature>
<dbReference type="AlphaFoldDB" id="A0A225UP04"/>